<dbReference type="AlphaFoldDB" id="A0A8B9Y9A9"/>
<organism evidence="14 15">
    <name type="scientific">Bos mutus grunniens</name>
    <name type="common">Wild yak</name>
    <name type="synonym">Bos grunniens</name>
    <dbReference type="NCBI Taxonomy" id="30521"/>
    <lineage>
        <taxon>Eukaryota</taxon>
        <taxon>Metazoa</taxon>
        <taxon>Chordata</taxon>
        <taxon>Craniata</taxon>
        <taxon>Vertebrata</taxon>
        <taxon>Euteleostomi</taxon>
        <taxon>Mammalia</taxon>
        <taxon>Eutheria</taxon>
        <taxon>Laurasiatheria</taxon>
        <taxon>Artiodactyla</taxon>
        <taxon>Ruminantia</taxon>
        <taxon>Pecora</taxon>
        <taxon>Bovidae</taxon>
        <taxon>Bovinae</taxon>
        <taxon>Bos</taxon>
    </lineage>
</organism>
<feature type="domain" description="UBC core" evidence="13">
    <location>
        <begin position="32"/>
        <end position="185"/>
    </location>
</feature>
<dbReference type="GO" id="GO:0061654">
    <property type="term" value="F:NEDD8 conjugating enzyme activity"/>
    <property type="evidence" value="ECO:0007669"/>
    <property type="project" value="UniProtKB-EC"/>
</dbReference>
<evidence type="ECO:0000256" key="1">
    <source>
        <dbReference type="ARBA" id="ARBA00005032"/>
    </source>
</evidence>
<dbReference type="InterPro" id="IPR016135">
    <property type="entry name" value="UBQ-conjugating_enzyme/RWD"/>
</dbReference>
<dbReference type="PANTHER" id="PTHR24067">
    <property type="entry name" value="UBIQUITIN-CONJUGATING ENZYME E2"/>
    <property type="match status" value="1"/>
</dbReference>
<evidence type="ECO:0000256" key="7">
    <source>
        <dbReference type="ARBA" id="ARBA00044047"/>
    </source>
</evidence>
<accession>A0A8B9Y9A9</accession>
<keyword evidence="15" id="KW-1185">Reference proteome</keyword>
<evidence type="ECO:0000256" key="12">
    <source>
        <dbReference type="SAM" id="MobiDB-lite"/>
    </source>
</evidence>
<feature type="compositionally biased region" description="Polar residues" evidence="12">
    <location>
        <begin position="211"/>
        <end position="224"/>
    </location>
</feature>
<dbReference type="FunFam" id="3.10.110.10:FF:000033">
    <property type="entry name" value="NEDD8-conjugating enzyme UBE2F"/>
    <property type="match status" value="1"/>
</dbReference>
<dbReference type="PROSITE" id="PS00183">
    <property type="entry name" value="UBC_1"/>
    <property type="match status" value="1"/>
</dbReference>
<dbReference type="GO" id="GO:0005524">
    <property type="term" value="F:ATP binding"/>
    <property type="evidence" value="ECO:0007669"/>
    <property type="project" value="UniProtKB-UniRule"/>
</dbReference>
<keyword evidence="2" id="KW-0808">Transferase</keyword>
<evidence type="ECO:0000256" key="2">
    <source>
        <dbReference type="ARBA" id="ARBA00022679"/>
    </source>
</evidence>
<evidence type="ECO:0000256" key="6">
    <source>
        <dbReference type="ARBA" id="ARBA00043698"/>
    </source>
</evidence>
<evidence type="ECO:0000256" key="5">
    <source>
        <dbReference type="ARBA" id="ARBA00022840"/>
    </source>
</evidence>
<feature type="active site" description="Glycyl thioester intermediate" evidence="10">
    <location>
        <position position="116"/>
    </location>
</feature>
<evidence type="ECO:0000256" key="3">
    <source>
        <dbReference type="ARBA" id="ARBA00022741"/>
    </source>
</evidence>
<dbReference type="CDD" id="cd23794">
    <property type="entry name" value="UBCc_UBE2F_UBE2M"/>
    <property type="match status" value="1"/>
</dbReference>
<comment type="similarity">
    <text evidence="11">Belongs to the ubiquitin-conjugating enzyme family.</text>
</comment>
<sequence length="257" mass="28563">MLTLASKLKRDDGLKGSRASATASDSTRRVSVRDRLLVKEVAELEANLPCTCKVHFPDPNKLHCFQLTVTPDEGYYQGGKFQFETEVPDAYNMVPPKVKCLTRIWHPNITETGEICLSLLREHSIDGTGWAPTRTLKDVVWGLNSLFTDLLNFDDPLNIEAMNIICETRRTSGIKWRTTLSAMPDDTGRGLQGRGLCVKRWAPPATRGASPRSSAPLSPVGSSGSCDRVVLRKNLFTTAHCSRRVPHKYSQKMCLGF</sequence>
<feature type="region of interest" description="Disordered" evidence="12">
    <location>
        <begin position="202"/>
        <end position="224"/>
    </location>
</feature>
<dbReference type="GO" id="GO:0043161">
    <property type="term" value="P:proteasome-mediated ubiquitin-dependent protein catabolic process"/>
    <property type="evidence" value="ECO:0007669"/>
    <property type="project" value="Ensembl"/>
</dbReference>
<evidence type="ECO:0000313" key="15">
    <source>
        <dbReference type="Proteomes" id="UP000694520"/>
    </source>
</evidence>
<evidence type="ECO:0000256" key="8">
    <source>
        <dbReference type="ARBA" id="ARBA00060254"/>
    </source>
</evidence>
<dbReference type="GO" id="GO:0051607">
    <property type="term" value="P:defense response to virus"/>
    <property type="evidence" value="ECO:0007669"/>
    <property type="project" value="Ensembl"/>
</dbReference>
<dbReference type="SUPFAM" id="SSF54495">
    <property type="entry name" value="UBC-like"/>
    <property type="match status" value="1"/>
</dbReference>
<dbReference type="Pfam" id="PF00179">
    <property type="entry name" value="UQ_con"/>
    <property type="match status" value="1"/>
</dbReference>
<protein>
    <recommendedName>
        <fullName evidence="7">E2 NEDD8-conjugating enzyme</fullName>
        <ecNumber evidence="7">2.3.2.34</ecNumber>
    </recommendedName>
</protein>
<comment type="pathway">
    <text evidence="1">Protein modification; protein neddylation.</text>
</comment>
<evidence type="ECO:0000256" key="10">
    <source>
        <dbReference type="PROSITE-ProRule" id="PRU10133"/>
    </source>
</evidence>
<keyword evidence="5 11" id="KW-0067">ATP-binding</keyword>
<name>A0A8B9Y9A9_BOSMU</name>
<dbReference type="GO" id="GO:0045087">
    <property type="term" value="P:innate immune response"/>
    <property type="evidence" value="ECO:0007669"/>
    <property type="project" value="Ensembl"/>
</dbReference>
<comment type="subunit">
    <text evidence="9">Interacts with UBA3 and RBX2. Interacts (N-terminally acetylated form) with (via DCUN1 domain) DCUN1D1, DCUN1D2, DCUN1D3, DCUN1D4 and DCUN1D5.</text>
</comment>
<dbReference type="GO" id="GO:0045116">
    <property type="term" value="P:protein neddylation"/>
    <property type="evidence" value="ECO:0007669"/>
    <property type="project" value="Ensembl"/>
</dbReference>
<dbReference type="Proteomes" id="UP000694520">
    <property type="component" value="Chromosome 3"/>
</dbReference>
<dbReference type="GeneTree" id="ENSGT00940000154349"/>
<evidence type="ECO:0000256" key="4">
    <source>
        <dbReference type="ARBA" id="ARBA00022786"/>
    </source>
</evidence>
<dbReference type="InterPro" id="IPR000608">
    <property type="entry name" value="UBC"/>
</dbReference>
<dbReference type="Gene3D" id="3.10.110.10">
    <property type="entry name" value="Ubiquitin Conjugating Enzyme"/>
    <property type="match status" value="1"/>
</dbReference>
<dbReference type="SMART" id="SM00212">
    <property type="entry name" value="UBCc"/>
    <property type="match status" value="1"/>
</dbReference>
<dbReference type="Ensembl" id="ENSBGRT00000038605.1">
    <property type="protein sequence ID" value="ENSBGRP00000033402.1"/>
    <property type="gene ID" value="ENSBGRG00000020871.1"/>
</dbReference>
<dbReference type="InterPro" id="IPR050113">
    <property type="entry name" value="Ub_conjugating_enzyme"/>
</dbReference>
<keyword evidence="4 11" id="KW-0833">Ubl conjugation pathway</keyword>
<dbReference type="PROSITE" id="PS50127">
    <property type="entry name" value="UBC_2"/>
    <property type="match status" value="1"/>
</dbReference>
<proteinExistence type="inferred from homology"/>
<reference evidence="14" key="2">
    <citation type="submission" date="2025-05" db="UniProtKB">
        <authorList>
            <consortium name="Ensembl"/>
        </authorList>
    </citation>
    <scope>IDENTIFICATION</scope>
</reference>
<evidence type="ECO:0000256" key="11">
    <source>
        <dbReference type="RuleBase" id="RU362109"/>
    </source>
</evidence>
<comment type="function">
    <text evidence="8">Accepts the ubiquitin-like protein NEDD8 from the UBA3-NAE1 E1 complex and catalyzes its covalent attachment to other proteins. Together with the E3 ubiquitin ligase RNF7/RBX2, specifically neddylates cullin-5 (CUL5). Does not neddylate CUL1, CUL2, CUL3, CUL4A or CUL4B. Mediates neddylation of the CUL9-RBX1 complex.</text>
</comment>
<evidence type="ECO:0000259" key="13">
    <source>
        <dbReference type="PROSITE" id="PS50127"/>
    </source>
</evidence>
<dbReference type="InterPro" id="IPR023313">
    <property type="entry name" value="UBQ-conjugating_AS"/>
</dbReference>
<comment type="catalytic activity">
    <reaction evidence="6">
        <text>[E1 NEDD8-activating enzyme]-S-[NEDD8 protein]-yl-L-cysteine + [E2 NEDD8-conjugating enzyme]-L-cysteine = [E1 NEDD8-activating enzyme]-L-cysteine + [E2 NEDD8-conjugating enzyme]-S-[NEDD8-protein]-yl-L-cysteine.</text>
        <dbReference type="EC" id="2.3.2.34"/>
    </reaction>
</comment>
<keyword evidence="3 11" id="KW-0547">Nucleotide-binding</keyword>
<dbReference type="EC" id="2.3.2.34" evidence="7"/>
<dbReference type="Ensembl" id="ENSBGRT00000038432.1">
    <property type="protein sequence ID" value="ENSBGRP00000033252.1"/>
    <property type="gene ID" value="ENSBGRG00000020871.1"/>
</dbReference>
<reference evidence="14" key="1">
    <citation type="submission" date="2019-05" db="EMBL/GenBank/DDBJ databases">
        <authorList>
            <person name="Zhang S."/>
            <person name="Liu J."/>
        </authorList>
    </citation>
    <scope>NUCLEOTIDE SEQUENCE [LARGE SCALE GENOMIC DNA]</scope>
</reference>
<evidence type="ECO:0000313" key="14">
    <source>
        <dbReference type="Ensembl" id="ENSBGRP00000033402.1"/>
    </source>
</evidence>
<evidence type="ECO:0000256" key="9">
    <source>
        <dbReference type="ARBA" id="ARBA00065994"/>
    </source>
</evidence>
<gene>
    <name evidence="14" type="primary">UBE2F</name>
</gene>